<evidence type="ECO:0000256" key="2">
    <source>
        <dbReference type="SAM" id="Phobius"/>
    </source>
</evidence>
<keyword evidence="2" id="KW-0812">Transmembrane</keyword>
<evidence type="ECO:0000256" key="1">
    <source>
        <dbReference type="SAM" id="MobiDB-lite"/>
    </source>
</evidence>
<feature type="region of interest" description="Disordered" evidence="1">
    <location>
        <begin position="1"/>
        <end position="33"/>
    </location>
</feature>
<keyword evidence="2" id="KW-0472">Membrane</keyword>
<gene>
    <name evidence="3" type="ORF">BBK14_11165</name>
</gene>
<reference evidence="4" key="1">
    <citation type="submission" date="2016-07" db="EMBL/GenBank/DDBJ databases">
        <title>Frankia sp. NRRL B-16219 Genome sequencing.</title>
        <authorList>
            <person name="Ghodhbane-Gtari F."/>
            <person name="Swanson E."/>
            <person name="Gueddou A."/>
            <person name="Louati M."/>
            <person name="Nouioui I."/>
            <person name="Hezbri K."/>
            <person name="Abebe-Akele F."/>
            <person name="Simpson S."/>
            <person name="Morris K."/>
            <person name="Thomas K."/>
            <person name="Gtari M."/>
            <person name="Tisa L.S."/>
        </authorList>
    </citation>
    <scope>NUCLEOTIDE SEQUENCE [LARGE SCALE GENOMIC DNA]</scope>
    <source>
        <strain evidence="4">NRRL B-16219</strain>
    </source>
</reference>
<evidence type="ECO:0000313" key="3">
    <source>
        <dbReference type="EMBL" id="OHV42174.1"/>
    </source>
</evidence>
<evidence type="ECO:0000313" key="4">
    <source>
        <dbReference type="Proteomes" id="UP000179769"/>
    </source>
</evidence>
<dbReference type="EMBL" id="MAXA01000047">
    <property type="protein sequence ID" value="OHV42174.1"/>
    <property type="molecule type" value="Genomic_DNA"/>
</dbReference>
<proteinExistence type="predicted"/>
<dbReference type="Proteomes" id="UP000179769">
    <property type="component" value="Unassembled WGS sequence"/>
</dbReference>
<dbReference type="AlphaFoldDB" id="A0A1S1RBM4"/>
<dbReference type="OrthoDB" id="9997405at2"/>
<sequence length="71" mass="7936">MAAPWWREADDWSAGRRQTWSEAGEPAPRWMRAQGRRPAESAAARLRFWAGLVLGLAVSGGLLWWSLRTGG</sequence>
<protein>
    <submittedName>
        <fullName evidence="3">Uncharacterized protein</fullName>
    </submittedName>
</protein>
<organism evidence="3 4">
    <name type="scientific">Parafrankia soli</name>
    <dbReference type="NCBI Taxonomy" id="2599596"/>
    <lineage>
        <taxon>Bacteria</taxon>
        <taxon>Bacillati</taxon>
        <taxon>Actinomycetota</taxon>
        <taxon>Actinomycetes</taxon>
        <taxon>Frankiales</taxon>
        <taxon>Frankiaceae</taxon>
        <taxon>Parafrankia</taxon>
    </lineage>
</organism>
<feature type="transmembrane region" description="Helical" evidence="2">
    <location>
        <begin position="46"/>
        <end position="67"/>
    </location>
</feature>
<comment type="caution">
    <text evidence="3">The sequence shown here is derived from an EMBL/GenBank/DDBJ whole genome shotgun (WGS) entry which is preliminary data.</text>
</comment>
<keyword evidence="4" id="KW-1185">Reference proteome</keyword>
<dbReference type="RefSeq" id="WP_071060195.1">
    <property type="nucleotide sequence ID" value="NZ_MAXA01000047.1"/>
</dbReference>
<keyword evidence="2" id="KW-1133">Transmembrane helix</keyword>
<accession>A0A1S1RBM4</accession>
<name>A0A1S1RBM4_9ACTN</name>